<dbReference type="EMBL" id="FNDS01000010">
    <property type="protein sequence ID" value="SDI49416.1"/>
    <property type="molecule type" value="Genomic_DNA"/>
</dbReference>
<accession>A0A1G8L1A5</accession>
<gene>
    <name evidence="2" type="ORF">SAMN05216272_11087</name>
</gene>
<evidence type="ECO:0000259" key="1">
    <source>
        <dbReference type="Pfam" id="PF02627"/>
    </source>
</evidence>
<proteinExistence type="predicted"/>
<dbReference type="InterPro" id="IPR003779">
    <property type="entry name" value="CMD-like"/>
</dbReference>
<dbReference type="AlphaFoldDB" id="A0A1G8L1A5"/>
<keyword evidence="2" id="KW-0575">Peroxidase</keyword>
<evidence type="ECO:0000313" key="3">
    <source>
        <dbReference type="Proteomes" id="UP000199636"/>
    </source>
</evidence>
<dbReference type="STRING" id="428992.SAMN05216272_11087"/>
<keyword evidence="3" id="KW-1185">Reference proteome</keyword>
<sequence length="82" mass="8763">MNARIEWAKVSADAYKAMIGLDHSLLEPIRLRASQINGCAYCVNRHASDARKAGARFSAGTAPLPRAACSGRSGSSCRTRRG</sequence>
<dbReference type="Proteomes" id="UP000199636">
    <property type="component" value="Unassembled WGS sequence"/>
</dbReference>
<name>A0A1G8L1A5_9PSED</name>
<keyword evidence="2" id="KW-0560">Oxidoreductase</keyword>
<dbReference type="Gene3D" id="1.20.1290.10">
    <property type="entry name" value="AhpD-like"/>
    <property type="match status" value="1"/>
</dbReference>
<reference evidence="3" key="1">
    <citation type="submission" date="2016-10" db="EMBL/GenBank/DDBJ databases">
        <authorList>
            <person name="Varghese N."/>
            <person name="Submissions S."/>
        </authorList>
    </citation>
    <scope>NUCLEOTIDE SEQUENCE [LARGE SCALE GENOMIC DNA]</scope>
    <source>
        <strain evidence="3">CCM 7469</strain>
    </source>
</reference>
<organism evidence="2 3">
    <name type="scientific">Pseudomonas panipatensis</name>
    <dbReference type="NCBI Taxonomy" id="428992"/>
    <lineage>
        <taxon>Bacteria</taxon>
        <taxon>Pseudomonadati</taxon>
        <taxon>Pseudomonadota</taxon>
        <taxon>Gammaproteobacteria</taxon>
        <taxon>Pseudomonadales</taxon>
        <taxon>Pseudomonadaceae</taxon>
        <taxon>Pseudomonas</taxon>
    </lineage>
</organism>
<dbReference type="InterPro" id="IPR004675">
    <property type="entry name" value="AhpD_core"/>
</dbReference>
<dbReference type="Pfam" id="PF02627">
    <property type="entry name" value="CMD"/>
    <property type="match status" value="1"/>
</dbReference>
<dbReference type="OrthoDB" id="9801997at2"/>
<dbReference type="SUPFAM" id="SSF69118">
    <property type="entry name" value="AhpD-like"/>
    <property type="match status" value="1"/>
</dbReference>
<evidence type="ECO:0000313" key="2">
    <source>
        <dbReference type="EMBL" id="SDI49416.1"/>
    </source>
</evidence>
<dbReference type="GO" id="GO:0051920">
    <property type="term" value="F:peroxiredoxin activity"/>
    <property type="evidence" value="ECO:0007669"/>
    <property type="project" value="InterPro"/>
</dbReference>
<dbReference type="InterPro" id="IPR029032">
    <property type="entry name" value="AhpD-like"/>
</dbReference>
<dbReference type="NCBIfam" id="TIGR00778">
    <property type="entry name" value="ahpD_dom"/>
    <property type="match status" value="1"/>
</dbReference>
<feature type="domain" description="Carboxymuconolactone decarboxylase-like" evidence="1">
    <location>
        <begin position="20"/>
        <end position="55"/>
    </location>
</feature>
<protein>
    <submittedName>
        <fullName evidence="2">Alkylhydroperoxidase AhpD family core domain-containing protein</fullName>
    </submittedName>
</protein>